<dbReference type="Proteomes" id="UP000704712">
    <property type="component" value="Unassembled WGS sequence"/>
</dbReference>
<evidence type="ECO:0000313" key="1">
    <source>
        <dbReference type="EMBL" id="KAF4148846.1"/>
    </source>
</evidence>
<name>A0A8S9V5Q3_PHYIN</name>
<sequence>MILWVSSSRIKSVYSGPLLATVTLLIFVGLALGAANVKVEGTDVDLKNNIRLDRRLRTLIANSNYSPEDRGVSSIKELAQTISVDKLAKSIKTLVAPDSQTKIAKRFNKIKGKGVESNVLLSDKFDGWASYVLLKVLKGEQAAADKAIFATLATHYGDAFLPHLLEAKRMGKHSIVSRLETIQRKNWMGDGKSVDDVYRILKLDEEGQNILKSPALSTWMSYASKLKEDPLNMLLLKLRAQYDDAVVLKMIAMSKDKSDDDTFRKLEGALMGKWRQDGKTADDVFRLLKLDEEGSDLLRNPLLKAWVSYAGGRLRADPYTHMISVLRQKKCQ</sequence>
<comment type="caution">
    <text evidence="1">The sequence shown here is derived from an EMBL/GenBank/DDBJ whole genome shotgun (WGS) entry which is preliminary data.</text>
</comment>
<reference evidence="1" key="1">
    <citation type="submission" date="2020-03" db="EMBL/GenBank/DDBJ databases">
        <title>Hybrid Assembly of Korean Phytophthora infestans isolates.</title>
        <authorList>
            <person name="Prokchorchik M."/>
            <person name="Lee Y."/>
            <person name="Seo J."/>
            <person name="Cho J.-H."/>
            <person name="Park Y.-E."/>
            <person name="Jang D.-C."/>
            <person name="Im J.-S."/>
            <person name="Choi J.-G."/>
            <person name="Park H.-J."/>
            <person name="Lee G.-B."/>
            <person name="Lee Y.-G."/>
            <person name="Hong S.-Y."/>
            <person name="Cho K."/>
            <person name="Sohn K.H."/>
        </authorList>
    </citation>
    <scope>NUCLEOTIDE SEQUENCE</scope>
    <source>
        <strain evidence="1">KR_2_A2</strain>
    </source>
</reference>
<dbReference type="AlphaFoldDB" id="A0A8S9V5Q3"/>
<organism evidence="1 2">
    <name type="scientific">Phytophthora infestans</name>
    <name type="common">Potato late blight agent</name>
    <name type="synonym">Botrytis infestans</name>
    <dbReference type="NCBI Taxonomy" id="4787"/>
    <lineage>
        <taxon>Eukaryota</taxon>
        <taxon>Sar</taxon>
        <taxon>Stramenopiles</taxon>
        <taxon>Oomycota</taxon>
        <taxon>Peronosporomycetes</taxon>
        <taxon>Peronosporales</taxon>
        <taxon>Peronosporaceae</taxon>
        <taxon>Phytophthora</taxon>
    </lineage>
</organism>
<proteinExistence type="predicted"/>
<accession>A0A8S9V5Q3</accession>
<protein>
    <recommendedName>
        <fullName evidence="3">Secreted RxLR effector peptide protein</fullName>
    </recommendedName>
</protein>
<evidence type="ECO:0000313" key="2">
    <source>
        <dbReference type="Proteomes" id="UP000704712"/>
    </source>
</evidence>
<dbReference type="EMBL" id="JAACNO010000212">
    <property type="protein sequence ID" value="KAF4148846.1"/>
    <property type="molecule type" value="Genomic_DNA"/>
</dbReference>
<gene>
    <name evidence="1" type="ORF">GN958_ATG01963</name>
</gene>
<evidence type="ECO:0008006" key="3">
    <source>
        <dbReference type="Google" id="ProtNLM"/>
    </source>
</evidence>